<evidence type="ECO:0000313" key="5">
    <source>
        <dbReference type="EMBL" id="MEQ2236726.1"/>
    </source>
</evidence>
<evidence type="ECO:0000256" key="1">
    <source>
        <dbReference type="ARBA" id="ARBA00022729"/>
    </source>
</evidence>
<sequence length="439" mass="48943">MRHVLSFSDPGVSVLRQTALSVLMASELITSDPSSAPLGPGTTQYLLSLAQVGLSACVRFPDRWRGFEQRKQLLDSLLHSPQYEVRDLTLEGILRKLHEEEEEEIKSSPMWLDETTLSDLTNMAVYETHHQCLAKVLQVLCVLSSRGELSWKNGAKTSSQMEVLMHLLTLAQNFTHRLGDRSARLHRDRVSVGNFSGTFCFCRPQREKNNGVSLLQLIGDPPPDIFPEVDGPENSPAYLFGPDSTTGQLARAHLPSPFYRNFALIFNLKPTSDDGGIIFSITDSSQQVIHVGVKLSDVQGTEQNVIFYYSEPGAKQSYEAARFRVPSMKDTWNRFAVAVKDNKAMFYLNCDAEHQVIRIERSPDEMVLEAGAGIFVGQAGGEHPEKFQGAISELRVVGDPRAAERLCEEDDDSDMASGEGSGYEETRRPKPYKEKQQST</sequence>
<organism evidence="5 6">
    <name type="scientific">Ilyodon furcidens</name>
    <name type="common">goldbreast splitfin</name>
    <dbReference type="NCBI Taxonomy" id="33524"/>
    <lineage>
        <taxon>Eukaryota</taxon>
        <taxon>Metazoa</taxon>
        <taxon>Chordata</taxon>
        <taxon>Craniata</taxon>
        <taxon>Vertebrata</taxon>
        <taxon>Euteleostomi</taxon>
        <taxon>Actinopterygii</taxon>
        <taxon>Neopterygii</taxon>
        <taxon>Teleostei</taxon>
        <taxon>Neoteleostei</taxon>
        <taxon>Acanthomorphata</taxon>
        <taxon>Ovalentaria</taxon>
        <taxon>Atherinomorphae</taxon>
        <taxon>Cyprinodontiformes</taxon>
        <taxon>Goodeidae</taxon>
        <taxon>Ilyodon</taxon>
    </lineage>
</organism>
<feature type="region of interest" description="Disordered" evidence="3">
    <location>
        <begin position="402"/>
        <end position="439"/>
    </location>
</feature>
<accession>A0ABV0TW45</accession>
<dbReference type="Gene3D" id="2.60.120.200">
    <property type="match status" value="1"/>
</dbReference>
<keyword evidence="1" id="KW-0732">Signal</keyword>
<evidence type="ECO:0000259" key="4">
    <source>
        <dbReference type="SMART" id="SM00210"/>
    </source>
</evidence>
<reference evidence="5 6" key="1">
    <citation type="submission" date="2021-06" db="EMBL/GenBank/DDBJ databases">
        <authorList>
            <person name="Palmer J.M."/>
        </authorList>
    </citation>
    <scope>NUCLEOTIDE SEQUENCE [LARGE SCALE GENOMIC DNA]</scope>
    <source>
        <strain evidence="6">if_2019</strain>
        <tissue evidence="5">Muscle</tissue>
    </source>
</reference>
<dbReference type="SMART" id="SM00210">
    <property type="entry name" value="TSPN"/>
    <property type="match status" value="1"/>
</dbReference>
<dbReference type="InterPro" id="IPR013320">
    <property type="entry name" value="ConA-like_dom_sf"/>
</dbReference>
<dbReference type="InterPro" id="IPR048287">
    <property type="entry name" value="TSPN-like_N"/>
</dbReference>
<keyword evidence="2" id="KW-0677">Repeat</keyword>
<proteinExistence type="predicted"/>
<gene>
    <name evidence="5" type="ORF">ILYODFUR_015675</name>
</gene>
<feature type="domain" description="Thrombospondin-like N-terminal" evidence="4">
    <location>
        <begin position="211"/>
        <end position="400"/>
    </location>
</feature>
<protein>
    <recommendedName>
        <fullName evidence="4">Thrombospondin-like N-terminal domain-containing protein</fullName>
    </recommendedName>
</protein>
<evidence type="ECO:0000313" key="6">
    <source>
        <dbReference type="Proteomes" id="UP001482620"/>
    </source>
</evidence>
<dbReference type="SUPFAM" id="SSF49899">
    <property type="entry name" value="Concanavalin A-like lectins/glucanases"/>
    <property type="match status" value="1"/>
</dbReference>
<comment type="caution">
    <text evidence="5">The sequence shown here is derived from an EMBL/GenBank/DDBJ whole genome shotgun (WGS) entry which is preliminary data.</text>
</comment>
<dbReference type="EMBL" id="JAHRIQ010047727">
    <property type="protein sequence ID" value="MEQ2236726.1"/>
    <property type="molecule type" value="Genomic_DNA"/>
</dbReference>
<evidence type="ECO:0000256" key="3">
    <source>
        <dbReference type="SAM" id="MobiDB-lite"/>
    </source>
</evidence>
<dbReference type="Proteomes" id="UP001482620">
    <property type="component" value="Unassembled WGS sequence"/>
</dbReference>
<feature type="non-terminal residue" evidence="5">
    <location>
        <position position="439"/>
    </location>
</feature>
<evidence type="ECO:0000256" key="2">
    <source>
        <dbReference type="ARBA" id="ARBA00022737"/>
    </source>
</evidence>
<feature type="compositionally biased region" description="Basic and acidic residues" evidence="3">
    <location>
        <begin position="424"/>
        <end position="439"/>
    </location>
</feature>
<keyword evidence="6" id="KW-1185">Reference proteome</keyword>
<name>A0ABV0TW45_9TELE</name>